<name>A0A9W4SZV2_9GLOM</name>
<dbReference type="EMBL" id="CAMKVN010005916">
    <property type="protein sequence ID" value="CAI2189590.1"/>
    <property type="molecule type" value="Genomic_DNA"/>
</dbReference>
<evidence type="ECO:0000313" key="2">
    <source>
        <dbReference type="Proteomes" id="UP001153678"/>
    </source>
</evidence>
<sequence>DCNNVDEGLDHDHLMMTFDTDYDPKGQTLMQEFVKEETKNGELVAFELAKLCQANDVGNAIKPPLKLFVTHVHLSGFKYI</sequence>
<dbReference type="AlphaFoldDB" id="A0A9W4SZV2"/>
<keyword evidence="2" id="KW-1185">Reference proteome</keyword>
<organism evidence="1 2">
    <name type="scientific">Funneliformis geosporum</name>
    <dbReference type="NCBI Taxonomy" id="1117311"/>
    <lineage>
        <taxon>Eukaryota</taxon>
        <taxon>Fungi</taxon>
        <taxon>Fungi incertae sedis</taxon>
        <taxon>Mucoromycota</taxon>
        <taxon>Glomeromycotina</taxon>
        <taxon>Glomeromycetes</taxon>
        <taxon>Glomerales</taxon>
        <taxon>Glomeraceae</taxon>
        <taxon>Funneliformis</taxon>
    </lineage>
</organism>
<dbReference type="Proteomes" id="UP001153678">
    <property type="component" value="Unassembled WGS sequence"/>
</dbReference>
<protein>
    <submittedName>
        <fullName evidence="1">8950_t:CDS:1</fullName>
    </submittedName>
</protein>
<proteinExistence type="predicted"/>
<gene>
    <name evidence="1" type="ORF">FWILDA_LOCUS14155</name>
</gene>
<comment type="caution">
    <text evidence="1">The sequence shown here is derived from an EMBL/GenBank/DDBJ whole genome shotgun (WGS) entry which is preliminary data.</text>
</comment>
<accession>A0A9W4SZV2</accession>
<feature type="non-terminal residue" evidence="1">
    <location>
        <position position="1"/>
    </location>
</feature>
<reference evidence="1" key="1">
    <citation type="submission" date="2022-08" db="EMBL/GenBank/DDBJ databases">
        <authorList>
            <person name="Kallberg Y."/>
            <person name="Tangrot J."/>
            <person name="Rosling A."/>
        </authorList>
    </citation>
    <scope>NUCLEOTIDE SEQUENCE</scope>
    <source>
        <strain evidence="1">Wild A</strain>
    </source>
</reference>
<evidence type="ECO:0000313" key="1">
    <source>
        <dbReference type="EMBL" id="CAI2189590.1"/>
    </source>
</evidence>